<dbReference type="GO" id="GO:0016787">
    <property type="term" value="F:hydrolase activity"/>
    <property type="evidence" value="ECO:0007669"/>
    <property type="project" value="UniProtKB-KW"/>
</dbReference>
<dbReference type="STRING" id="1317125.SAMN05444128_3574"/>
<dbReference type="Pfam" id="PF07470">
    <property type="entry name" value="Glyco_hydro_88"/>
    <property type="match status" value="1"/>
</dbReference>
<dbReference type="OrthoDB" id="6381507at2"/>
<gene>
    <name evidence="3" type="ORF">SAMN05444128_3574</name>
</gene>
<feature type="signal peptide" evidence="2">
    <location>
        <begin position="1"/>
        <end position="24"/>
    </location>
</feature>
<keyword evidence="4" id="KW-1185">Reference proteome</keyword>
<dbReference type="GO" id="GO:0005975">
    <property type="term" value="P:carbohydrate metabolic process"/>
    <property type="evidence" value="ECO:0007669"/>
    <property type="project" value="InterPro"/>
</dbReference>
<dbReference type="PANTHER" id="PTHR33886:SF8">
    <property type="entry name" value="UNSATURATED RHAMNOGALACTURONAN HYDROLASE (EUROFUNG)"/>
    <property type="match status" value="1"/>
</dbReference>
<feature type="chain" id="PRO_5012232821" evidence="2">
    <location>
        <begin position="25"/>
        <end position="412"/>
    </location>
</feature>
<dbReference type="InterPro" id="IPR052043">
    <property type="entry name" value="PolySaccharide_Degr_Enz"/>
</dbReference>
<organism evidence="3 4">
    <name type="scientific">Pontibacter indicus</name>
    <dbReference type="NCBI Taxonomy" id="1317125"/>
    <lineage>
        <taxon>Bacteria</taxon>
        <taxon>Pseudomonadati</taxon>
        <taxon>Bacteroidota</taxon>
        <taxon>Cytophagia</taxon>
        <taxon>Cytophagales</taxon>
        <taxon>Hymenobacteraceae</taxon>
        <taxon>Pontibacter</taxon>
    </lineage>
</organism>
<evidence type="ECO:0000256" key="2">
    <source>
        <dbReference type="SAM" id="SignalP"/>
    </source>
</evidence>
<dbReference type="PANTHER" id="PTHR33886">
    <property type="entry name" value="UNSATURATED RHAMNOGALACTURONAN HYDROLASE (EUROFUNG)"/>
    <property type="match status" value="1"/>
</dbReference>
<keyword evidence="1 3" id="KW-0378">Hydrolase</keyword>
<accession>A0A1R3XS29</accession>
<sequence>MKIAKYTLPVLLAVATACSSGESATENTAQTQTVAAEKPWSVWMADSDIKRNPEGWMIDFKDKPKWDYTQGLFASAIEQVWEKTGEEKYLNYIKAFADTMISENGTIMTYKKADYNIDRVNPGKFLMELHKETGDNKYKLAIEELRDQMRTHPRTKEGGFWHKKIYPHQMWLDGLYMASPFLAQYAVEFNEPAIFDDVANQIVLVDKYTWNSEKGLWHHGWDESREQKWADPETGKSPHVWGRAMGWYAMALVDVLDFFPKDHPRRDEILQITQKMAGALEQYQDKNTGLWYQVVDQGSRDGNYLEGSASSMYTYFLVKAAKNGLIDQKYMQVAQKGYDGILNNLIKKNEDGTISITNVCAVAGLGGTPYRDGTYEYYINEERRDNDPKAVAPFIMASLVFEELNQSKVSTK</sequence>
<dbReference type="InterPro" id="IPR008928">
    <property type="entry name" value="6-hairpin_glycosidase_sf"/>
</dbReference>
<dbReference type="EMBL" id="FTPP01000004">
    <property type="protein sequence ID" value="SIT94445.1"/>
    <property type="molecule type" value="Genomic_DNA"/>
</dbReference>
<dbReference type="InterPro" id="IPR010905">
    <property type="entry name" value="Glyco_hydro_88"/>
</dbReference>
<keyword evidence="2" id="KW-0732">Signal</keyword>
<name>A0A1R3XS29_9BACT</name>
<evidence type="ECO:0000313" key="3">
    <source>
        <dbReference type="EMBL" id="SIT94445.1"/>
    </source>
</evidence>
<dbReference type="Gene3D" id="1.50.10.10">
    <property type="match status" value="1"/>
</dbReference>
<evidence type="ECO:0000313" key="4">
    <source>
        <dbReference type="Proteomes" id="UP000187181"/>
    </source>
</evidence>
<evidence type="ECO:0000256" key="1">
    <source>
        <dbReference type="ARBA" id="ARBA00022801"/>
    </source>
</evidence>
<dbReference type="SUPFAM" id="SSF48208">
    <property type="entry name" value="Six-hairpin glycosidases"/>
    <property type="match status" value="1"/>
</dbReference>
<dbReference type="InterPro" id="IPR012341">
    <property type="entry name" value="6hp_glycosidase-like_sf"/>
</dbReference>
<dbReference type="AlphaFoldDB" id="A0A1R3XS29"/>
<proteinExistence type="predicted"/>
<dbReference type="PROSITE" id="PS51257">
    <property type="entry name" value="PROKAR_LIPOPROTEIN"/>
    <property type="match status" value="1"/>
</dbReference>
<reference evidence="4" key="1">
    <citation type="submission" date="2017-01" db="EMBL/GenBank/DDBJ databases">
        <authorList>
            <person name="Varghese N."/>
            <person name="Submissions S."/>
        </authorList>
    </citation>
    <scope>NUCLEOTIDE SEQUENCE [LARGE SCALE GENOMIC DNA]</scope>
    <source>
        <strain evidence="4">LP100</strain>
    </source>
</reference>
<dbReference type="Proteomes" id="UP000187181">
    <property type="component" value="Unassembled WGS sequence"/>
</dbReference>
<dbReference type="RefSeq" id="WP_076671683.1">
    <property type="nucleotide sequence ID" value="NZ_FTPP01000004.1"/>
</dbReference>
<protein>
    <submittedName>
        <fullName evidence="3">Unsaturated rhamnogalacturonyl hydrolase</fullName>
    </submittedName>
</protein>